<keyword evidence="4" id="KW-0804">Transcription</keyword>
<accession>A0ABU3GVS5</accession>
<dbReference type="SUPFAM" id="SSF53850">
    <property type="entry name" value="Periplasmic binding protein-like II"/>
    <property type="match status" value="1"/>
</dbReference>
<gene>
    <name evidence="6" type="ORF">QE417_002950</name>
</gene>
<comment type="similarity">
    <text evidence="1">Belongs to the LysR transcriptional regulatory family.</text>
</comment>
<dbReference type="Pfam" id="PF03466">
    <property type="entry name" value="LysR_substrate"/>
    <property type="match status" value="1"/>
</dbReference>
<evidence type="ECO:0000313" key="7">
    <source>
        <dbReference type="Proteomes" id="UP001258315"/>
    </source>
</evidence>
<dbReference type="PROSITE" id="PS50931">
    <property type="entry name" value="HTH_LYSR"/>
    <property type="match status" value="1"/>
</dbReference>
<evidence type="ECO:0000259" key="5">
    <source>
        <dbReference type="PROSITE" id="PS50931"/>
    </source>
</evidence>
<evidence type="ECO:0000256" key="3">
    <source>
        <dbReference type="ARBA" id="ARBA00023125"/>
    </source>
</evidence>
<evidence type="ECO:0000256" key="4">
    <source>
        <dbReference type="ARBA" id="ARBA00023163"/>
    </source>
</evidence>
<dbReference type="Proteomes" id="UP001258315">
    <property type="component" value="Unassembled WGS sequence"/>
</dbReference>
<organism evidence="6 7">
    <name type="scientific">Mucilaginibacter terrae</name>
    <dbReference type="NCBI Taxonomy" id="1955052"/>
    <lineage>
        <taxon>Bacteria</taxon>
        <taxon>Pseudomonadati</taxon>
        <taxon>Bacteroidota</taxon>
        <taxon>Sphingobacteriia</taxon>
        <taxon>Sphingobacteriales</taxon>
        <taxon>Sphingobacteriaceae</taxon>
        <taxon>Mucilaginibacter</taxon>
    </lineage>
</organism>
<reference evidence="7" key="1">
    <citation type="submission" date="2023-07" db="EMBL/GenBank/DDBJ databases">
        <title>Functional and genomic diversity of the sorghum phyllosphere microbiome.</title>
        <authorList>
            <person name="Shade A."/>
        </authorList>
    </citation>
    <scope>NUCLEOTIDE SEQUENCE [LARGE SCALE GENOMIC DNA]</scope>
    <source>
        <strain evidence="7">SORGH_AS_0422</strain>
    </source>
</reference>
<dbReference type="PRINTS" id="PR00039">
    <property type="entry name" value="HTHLYSR"/>
</dbReference>
<dbReference type="Pfam" id="PF00126">
    <property type="entry name" value="HTH_1"/>
    <property type="match status" value="1"/>
</dbReference>
<keyword evidence="7" id="KW-1185">Reference proteome</keyword>
<dbReference type="InterPro" id="IPR005119">
    <property type="entry name" value="LysR_subst-bd"/>
</dbReference>
<evidence type="ECO:0000313" key="6">
    <source>
        <dbReference type="EMBL" id="MDT3403878.1"/>
    </source>
</evidence>
<proteinExistence type="inferred from homology"/>
<evidence type="ECO:0000256" key="2">
    <source>
        <dbReference type="ARBA" id="ARBA00023015"/>
    </source>
</evidence>
<evidence type="ECO:0000256" key="1">
    <source>
        <dbReference type="ARBA" id="ARBA00009437"/>
    </source>
</evidence>
<dbReference type="InterPro" id="IPR036390">
    <property type="entry name" value="WH_DNA-bd_sf"/>
</dbReference>
<dbReference type="SUPFAM" id="SSF46785">
    <property type="entry name" value="Winged helix' DNA-binding domain"/>
    <property type="match status" value="1"/>
</dbReference>
<feature type="domain" description="HTH lysR-type" evidence="5">
    <location>
        <begin position="1"/>
        <end position="58"/>
    </location>
</feature>
<keyword evidence="2" id="KW-0805">Transcription regulation</keyword>
<dbReference type="GO" id="GO:0003677">
    <property type="term" value="F:DNA binding"/>
    <property type="evidence" value="ECO:0007669"/>
    <property type="project" value="UniProtKB-KW"/>
</dbReference>
<dbReference type="Gene3D" id="1.10.10.10">
    <property type="entry name" value="Winged helix-like DNA-binding domain superfamily/Winged helix DNA-binding domain"/>
    <property type="match status" value="1"/>
</dbReference>
<comment type="caution">
    <text evidence="6">The sequence shown here is derived from an EMBL/GenBank/DDBJ whole genome shotgun (WGS) entry which is preliminary data.</text>
</comment>
<dbReference type="InterPro" id="IPR000847">
    <property type="entry name" value="LysR_HTH_N"/>
</dbReference>
<dbReference type="Gene3D" id="3.40.190.10">
    <property type="entry name" value="Periplasmic binding protein-like II"/>
    <property type="match status" value="2"/>
</dbReference>
<dbReference type="InterPro" id="IPR036388">
    <property type="entry name" value="WH-like_DNA-bd_sf"/>
</dbReference>
<dbReference type="PANTHER" id="PTHR30126">
    <property type="entry name" value="HTH-TYPE TRANSCRIPTIONAL REGULATOR"/>
    <property type="match status" value="1"/>
</dbReference>
<sequence>MLSLSHQVFLEVATHLSFSKAAKALYISQPAISRHIKVLEEQYHFALFERNGNHIKLTATGQKIFAYLQEAREIERKIDYEVSISRNQLDAEGSLKLGASTTVALYIIPKILSEFHKALPQINIQLVNRNTENITNALHDKLIDVAIVEVESKLNTLQYEYFTTDKVIAVCAATSPIAARGILSLPDLLTIPLALRENGSGTLSALSSELKRHSISIAQLNTRVRLGGTEALKNFILEDLSLGFLPQRAVLKELDRGELVEVQVENLQIIREFFFITRKGDNFSLNKNFIRFAKNGLS</sequence>
<name>A0ABU3GVS5_9SPHI</name>
<keyword evidence="3 6" id="KW-0238">DNA-binding</keyword>
<dbReference type="PANTHER" id="PTHR30126:SF39">
    <property type="entry name" value="HTH-TYPE TRANSCRIPTIONAL REGULATOR CYSL"/>
    <property type="match status" value="1"/>
</dbReference>
<protein>
    <submittedName>
        <fullName evidence="6">DNA-binding transcriptional LysR family regulator</fullName>
    </submittedName>
</protein>
<dbReference type="EMBL" id="JAVLVU010000001">
    <property type="protein sequence ID" value="MDT3403878.1"/>
    <property type="molecule type" value="Genomic_DNA"/>
</dbReference>
<dbReference type="RefSeq" id="WP_311951228.1">
    <property type="nucleotide sequence ID" value="NZ_JAVLVU010000001.1"/>
</dbReference>